<dbReference type="PIRSF" id="PIRSF001100">
    <property type="entry name" value="Beta_cellobiohydrolase"/>
    <property type="match status" value="1"/>
</dbReference>
<feature type="signal peptide" evidence="11">
    <location>
        <begin position="1"/>
        <end position="22"/>
    </location>
</feature>
<feature type="binding site" evidence="9">
    <location>
        <position position="352"/>
    </location>
    <ligand>
        <name>substrate</name>
    </ligand>
</feature>
<keyword evidence="2 11" id="KW-0378">Hydrolase</keyword>
<feature type="binding site" evidence="9">
    <location>
        <position position="61"/>
    </location>
    <ligand>
        <name>substrate</name>
    </ligand>
</feature>
<dbReference type="Proteomes" id="UP000194469">
    <property type="component" value="Unassembled WGS sequence"/>
</dbReference>
<dbReference type="GO" id="GO:0004553">
    <property type="term" value="F:hydrolase activity, hydrolyzing O-glycosyl compounds"/>
    <property type="evidence" value="ECO:0007669"/>
    <property type="project" value="InterPro"/>
</dbReference>
<keyword evidence="1 11" id="KW-0732">Signal</keyword>
<keyword evidence="4" id="KW-1015">Disulfide bond</keyword>
<feature type="binding site" evidence="9">
    <location>
        <position position="223"/>
    </location>
    <ligand>
        <name>substrate</name>
    </ligand>
</feature>
<dbReference type="PANTHER" id="PTHR34876:SF4">
    <property type="entry name" value="1,4-BETA-D-GLUCAN CELLOBIOHYDROLASE C-RELATED"/>
    <property type="match status" value="1"/>
</dbReference>
<dbReference type="AlphaFoldDB" id="A0A1Y6E905"/>
<accession>A0A1Y6E905</accession>
<gene>
    <name evidence="12" type="ORF">SAMN06295984_0219</name>
</gene>
<dbReference type="GO" id="GO:0030245">
    <property type="term" value="P:cellulose catabolic process"/>
    <property type="evidence" value="ECO:0007669"/>
    <property type="project" value="UniProtKB-KW"/>
</dbReference>
<protein>
    <recommendedName>
        <fullName evidence="11">Glucanase</fullName>
        <ecNumber evidence="11">3.2.1.-</ecNumber>
    </recommendedName>
</protein>
<reference evidence="13" key="1">
    <citation type="submission" date="2017-04" db="EMBL/GenBank/DDBJ databases">
        <authorList>
            <person name="Varghese N."/>
            <person name="Submissions S."/>
        </authorList>
    </citation>
    <scope>NUCLEOTIDE SEQUENCE [LARGE SCALE GENOMIC DNA]</scope>
    <source>
        <strain evidence="13">UI2</strain>
    </source>
</reference>
<evidence type="ECO:0000256" key="2">
    <source>
        <dbReference type="ARBA" id="ARBA00022801"/>
    </source>
</evidence>
<feature type="active site" evidence="10">
    <location>
        <position position="99"/>
    </location>
</feature>
<feature type="binding site" evidence="9">
    <location>
        <position position="196"/>
    </location>
    <ligand>
        <name>substrate</name>
    </ligand>
</feature>
<evidence type="ECO:0000256" key="4">
    <source>
        <dbReference type="ARBA" id="ARBA00023157"/>
    </source>
</evidence>
<organism evidence="12 13">
    <name type="scientific">Sphingopyxis terrae subsp. ummariensis</name>
    <dbReference type="NCBI Taxonomy" id="429001"/>
    <lineage>
        <taxon>Bacteria</taxon>
        <taxon>Pseudomonadati</taxon>
        <taxon>Pseudomonadota</taxon>
        <taxon>Alphaproteobacteria</taxon>
        <taxon>Sphingomonadales</taxon>
        <taxon>Sphingomonadaceae</taxon>
        <taxon>Sphingopyxis</taxon>
    </lineage>
</organism>
<dbReference type="Pfam" id="PF01341">
    <property type="entry name" value="Glyco_hydro_6"/>
    <property type="match status" value="1"/>
</dbReference>
<keyword evidence="6 11" id="KW-0326">Glycosidase</keyword>
<dbReference type="InterPro" id="IPR001524">
    <property type="entry name" value="Glyco_hydro_6_CS"/>
</dbReference>
<proteinExistence type="inferred from homology"/>
<evidence type="ECO:0000256" key="10">
    <source>
        <dbReference type="PROSITE-ProRule" id="PRU10056"/>
    </source>
</evidence>
<evidence type="ECO:0000256" key="3">
    <source>
        <dbReference type="ARBA" id="ARBA00023001"/>
    </source>
</evidence>
<keyword evidence="3 11" id="KW-0136">Cellulose degradation</keyword>
<name>A0A1Y6E905_9SPHN</name>
<keyword evidence="7 11" id="KW-0624">Polysaccharide degradation</keyword>
<dbReference type="InterPro" id="IPR036434">
    <property type="entry name" value="Beta_cellobiohydrolase_sf"/>
</dbReference>
<dbReference type="SUPFAM" id="SSF51989">
    <property type="entry name" value="Glycosyl hydrolases family 6, cellulases"/>
    <property type="match status" value="1"/>
</dbReference>
<feature type="binding site" evidence="9">
    <location>
        <position position="320"/>
    </location>
    <ligand>
        <name>substrate</name>
    </ligand>
</feature>
<feature type="chain" id="PRO_5011830395" description="Glucanase" evidence="11">
    <location>
        <begin position="23"/>
        <end position="398"/>
    </location>
</feature>
<sequence length="398" mass="42744">MTRFFIAALLSSFAICAPAATAQAPSLFVDSRSTTVEAAGRLNGPAKDDALFLARFPSASWLAYGSPDIVEAKARDIVSRALAARQVPVLVAYNIPYRDCALYSAGGAADSRAYHDWIGGLARGIGDRPAIVILEPDGLGVIPWHRTLAGDFEGCQPEGQGEAAAARRYKELRGAVAILSALPNVHIYLDGTGSGWLAPGEIAARLIRADVAKASGFFLNVSNFESDDRIIPYAQWVSDCIALVTRGGLDPRECPSQFSPASFEDTASWKMTDAAYDRLFARLRLTRAPDRQKHAVIDTSRNGQGSWYPPAGKYRDAEVWCNPPGRGLGRLPSLESGNRYVDAFLWIKVPGESDGACLRGTAGPVDPERSVEAPPAGQWFAAQARELIELANPPLASE</sequence>
<evidence type="ECO:0000256" key="7">
    <source>
        <dbReference type="ARBA" id="ARBA00023326"/>
    </source>
</evidence>
<evidence type="ECO:0000256" key="11">
    <source>
        <dbReference type="RuleBase" id="RU361186"/>
    </source>
</evidence>
<dbReference type="PANTHER" id="PTHR34876">
    <property type="match status" value="1"/>
</dbReference>
<evidence type="ECO:0000256" key="5">
    <source>
        <dbReference type="ARBA" id="ARBA00023277"/>
    </source>
</evidence>
<evidence type="ECO:0000256" key="6">
    <source>
        <dbReference type="ARBA" id="ARBA00023295"/>
    </source>
</evidence>
<dbReference type="InterPro" id="IPR016288">
    <property type="entry name" value="Beta_cellobiohydrolase"/>
</dbReference>
<dbReference type="EMBL" id="FXWL01000001">
    <property type="protein sequence ID" value="SMQ59094.1"/>
    <property type="molecule type" value="Genomic_DNA"/>
</dbReference>
<dbReference type="Gene3D" id="3.20.20.40">
    <property type="entry name" value="1, 4-beta cellobiohydrolase"/>
    <property type="match status" value="1"/>
</dbReference>
<feature type="binding site" evidence="9">
    <location>
        <position position="348"/>
    </location>
    <ligand>
        <name>substrate</name>
    </ligand>
</feature>
<evidence type="ECO:0000256" key="1">
    <source>
        <dbReference type="ARBA" id="ARBA00022729"/>
    </source>
</evidence>
<comment type="similarity">
    <text evidence="11">Belongs to the glycosyl hydrolase family 6.</text>
</comment>
<feature type="active site" description="Proton donor" evidence="8">
    <location>
        <position position="137"/>
    </location>
</feature>
<evidence type="ECO:0000256" key="9">
    <source>
        <dbReference type="PIRSR" id="PIRSR001100-2"/>
    </source>
</evidence>
<dbReference type="PRINTS" id="PR00733">
    <property type="entry name" value="GLHYDRLASE6"/>
</dbReference>
<dbReference type="RefSeq" id="WP_086455710.1">
    <property type="nucleotide sequence ID" value="NZ_FXWL01000001.1"/>
</dbReference>
<dbReference type="PROSITE" id="PS00655">
    <property type="entry name" value="GLYCOSYL_HYDROL_F6_1"/>
    <property type="match status" value="1"/>
</dbReference>
<dbReference type="GeneID" id="303000303"/>
<dbReference type="EC" id="3.2.1.-" evidence="11"/>
<evidence type="ECO:0000313" key="13">
    <source>
        <dbReference type="Proteomes" id="UP000194469"/>
    </source>
</evidence>
<evidence type="ECO:0000313" key="12">
    <source>
        <dbReference type="EMBL" id="SMQ59094.1"/>
    </source>
</evidence>
<feature type="active site" description="Proton acceptor" evidence="8">
    <location>
        <position position="354"/>
    </location>
</feature>
<keyword evidence="5 11" id="KW-0119">Carbohydrate metabolism</keyword>
<keyword evidence="13" id="KW-1185">Reference proteome</keyword>
<evidence type="ECO:0000256" key="8">
    <source>
        <dbReference type="PIRSR" id="PIRSR001100-1"/>
    </source>
</evidence>